<dbReference type="HOGENOM" id="CLU_1324204_0_0_4"/>
<dbReference type="KEGG" id="eba:p1B359"/>
<evidence type="ECO:0000313" key="2">
    <source>
        <dbReference type="Proteomes" id="UP000006552"/>
    </source>
</evidence>
<dbReference type="Proteomes" id="UP000006552">
    <property type="component" value="Plasmid 1"/>
</dbReference>
<gene>
    <name evidence="1" type="ORF">p1B359</name>
</gene>
<organism evidence="1 2">
    <name type="scientific">Aromatoleum aromaticum (strain DSM 19018 / LMG 30748 / EbN1)</name>
    <name type="common">Azoarcus sp. (strain EbN1)</name>
    <dbReference type="NCBI Taxonomy" id="76114"/>
    <lineage>
        <taxon>Bacteria</taxon>
        <taxon>Pseudomonadati</taxon>
        <taxon>Pseudomonadota</taxon>
        <taxon>Betaproteobacteria</taxon>
        <taxon>Rhodocyclales</taxon>
        <taxon>Rhodocyclaceae</taxon>
        <taxon>Aromatoleum</taxon>
    </lineage>
</organism>
<keyword evidence="1" id="KW-0614">Plasmid</keyword>
<proteinExistence type="predicted"/>
<dbReference type="EMBL" id="CR555307">
    <property type="protein sequence ID" value="CAI10515.1"/>
    <property type="molecule type" value="Genomic_DNA"/>
</dbReference>
<accession>Q5NWP9</accession>
<geneLocation type="plasmid" evidence="2">
    <name>pAzo1</name>
</geneLocation>
<reference evidence="1 2" key="1">
    <citation type="journal article" date="2005" name="Arch. Microbiol.">
        <title>The genome sequence of an anaerobic aromatic-degrading denitrifying bacterium, strain EbN1.</title>
        <authorList>
            <person name="Rabus R."/>
            <person name="Kube M."/>
            <person name="Heider J."/>
            <person name="Beck A."/>
            <person name="Heitmann K."/>
            <person name="Widdel F."/>
            <person name="Reinhardt R."/>
        </authorList>
    </citation>
    <scope>NUCLEOTIDE SEQUENCE [LARGE SCALE GENOMIC DNA]</scope>
    <source>
        <strain evidence="1 2">EbN1</strain>
        <plasmid evidence="2">Plasmid pAzo1</plasmid>
    </source>
</reference>
<keyword evidence="2" id="KW-1185">Reference proteome</keyword>
<sequence>MCFGQNQKAHSCPACKLLVIWDALHDHAKALVSLSNEGQSNLLLLGCFEIRFSMLPDTGSHRSNLPVLGFNQGSQLFCDLACKHRHLTHKDRVRPDICQTIRHDRLKHPLIFTPKLEVALPVGRKLAGHLGSQGVALDVVGQHNQLESTNLAFSQRAVINDDTVARESLGAGFTVFPNLKQTGRHSTNAGRPELQTVCVFHDLHLLL</sequence>
<protein>
    <submittedName>
        <fullName evidence="1">Uncharacterized protein</fullName>
    </submittedName>
</protein>
<evidence type="ECO:0000313" key="1">
    <source>
        <dbReference type="EMBL" id="CAI10515.1"/>
    </source>
</evidence>
<dbReference type="AlphaFoldDB" id="Q5NWP9"/>
<name>Q5NWP9_AROAE</name>